<keyword evidence="3" id="KW-0812">Transmembrane</keyword>
<evidence type="ECO:0000256" key="4">
    <source>
        <dbReference type="ARBA" id="ARBA00022723"/>
    </source>
</evidence>
<keyword evidence="5" id="KW-1133">Transmembrane helix</keyword>
<keyword evidence="6" id="KW-0560">Oxidoreductase</keyword>
<keyword evidence="8" id="KW-0472">Membrane</keyword>
<dbReference type="InterPro" id="IPR050665">
    <property type="entry name" value="Cytochrome_P450_Monooxygen"/>
</dbReference>
<evidence type="ECO:0000256" key="6">
    <source>
        <dbReference type="ARBA" id="ARBA00023002"/>
    </source>
</evidence>
<name>A0A8T0IHX7_CERPU</name>
<sequence>MVKLAMHIPTKDHKYMNESLELMNKLLKDMIHGRREAARKGVTSSFGDHLLGCMLSSITSESWDPNSLEFNLSTVMNNCKLFYFAGQDTVVNDSLFMLLTLALHPEWQHRCRHKLLEVVMDDEHFDPRVLVNLKVV</sequence>
<evidence type="ECO:0000256" key="3">
    <source>
        <dbReference type="ARBA" id="ARBA00022692"/>
    </source>
</evidence>
<evidence type="ECO:0008006" key="11">
    <source>
        <dbReference type="Google" id="ProtNLM"/>
    </source>
</evidence>
<evidence type="ECO:0000256" key="1">
    <source>
        <dbReference type="ARBA" id="ARBA00004370"/>
    </source>
</evidence>
<dbReference type="GO" id="GO:0004497">
    <property type="term" value="F:monooxygenase activity"/>
    <property type="evidence" value="ECO:0007669"/>
    <property type="project" value="InterPro"/>
</dbReference>
<dbReference type="GO" id="GO:0020037">
    <property type="term" value="F:heme binding"/>
    <property type="evidence" value="ECO:0007669"/>
    <property type="project" value="InterPro"/>
</dbReference>
<dbReference type="Gene3D" id="1.10.630.10">
    <property type="entry name" value="Cytochrome P450"/>
    <property type="match status" value="1"/>
</dbReference>
<accession>A0A8T0IHX7</accession>
<keyword evidence="10" id="KW-1185">Reference proteome</keyword>
<reference evidence="9" key="1">
    <citation type="submission" date="2020-06" db="EMBL/GenBank/DDBJ databases">
        <title>WGS assembly of Ceratodon purpureus strain R40.</title>
        <authorList>
            <person name="Carey S.B."/>
            <person name="Jenkins J."/>
            <person name="Shu S."/>
            <person name="Lovell J.T."/>
            <person name="Sreedasyam A."/>
            <person name="Maumus F."/>
            <person name="Tiley G.P."/>
            <person name="Fernandez-Pozo N."/>
            <person name="Barry K."/>
            <person name="Chen C."/>
            <person name="Wang M."/>
            <person name="Lipzen A."/>
            <person name="Daum C."/>
            <person name="Saski C.A."/>
            <person name="Payton A.C."/>
            <person name="Mcbreen J.C."/>
            <person name="Conrad R.E."/>
            <person name="Kollar L.M."/>
            <person name="Olsson S."/>
            <person name="Huttunen S."/>
            <person name="Landis J.B."/>
            <person name="Wickett N.J."/>
            <person name="Johnson M.G."/>
            <person name="Rensing S.A."/>
            <person name="Grimwood J."/>
            <person name="Schmutz J."/>
            <person name="Mcdaniel S.F."/>
        </authorList>
    </citation>
    <scope>NUCLEOTIDE SEQUENCE</scope>
    <source>
        <strain evidence="9">R40</strain>
    </source>
</reference>
<dbReference type="PANTHER" id="PTHR24282:SF211">
    <property type="entry name" value="CYTOCHROME P450-RELATED"/>
    <property type="match status" value="1"/>
</dbReference>
<evidence type="ECO:0000313" key="10">
    <source>
        <dbReference type="Proteomes" id="UP000822688"/>
    </source>
</evidence>
<keyword evidence="4" id="KW-0479">Metal-binding</keyword>
<dbReference type="PANTHER" id="PTHR24282">
    <property type="entry name" value="CYTOCHROME P450 FAMILY MEMBER"/>
    <property type="match status" value="1"/>
</dbReference>
<evidence type="ECO:0000256" key="8">
    <source>
        <dbReference type="ARBA" id="ARBA00023136"/>
    </source>
</evidence>
<comment type="caution">
    <text evidence="9">The sequence shown here is derived from an EMBL/GenBank/DDBJ whole genome shotgun (WGS) entry which is preliminary data.</text>
</comment>
<keyword evidence="7" id="KW-0408">Iron</keyword>
<dbReference type="InterPro" id="IPR036396">
    <property type="entry name" value="Cyt_P450_sf"/>
</dbReference>
<protein>
    <recommendedName>
        <fullName evidence="11">Cytochrome P450</fullName>
    </recommendedName>
</protein>
<organism evidence="9 10">
    <name type="scientific">Ceratodon purpureus</name>
    <name type="common">Fire moss</name>
    <name type="synonym">Dicranum purpureum</name>
    <dbReference type="NCBI Taxonomy" id="3225"/>
    <lineage>
        <taxon>Eukaryota</taxon>
        <taxon>Viridiplantae</taxon>
        <taxon>Streptophyta</taxon>
        <taxon>Embryophyta</taxon>
        <taxon>Bryophyta</taxon>
        <taxon>Bryophytina</taxon>
        <taxon>Bryopsida</taxon>
        <taxon>Dicranidae</taxon>
        <taxon>Pseudoditrichales</taxon>
        <taxon>Ditrichaceae</taxon>
        <taxon>Ceratodon</taxon>
    </lineage>
</organism>
<dbReference type="Proteomes" id="UP000822688">
    <property type="component" value="Chromosome 3"/>
</dbReference>
<evidence type="ECO:0000256" key="2">
    <source>
        <dbReference type="ARBA" id="ARBA00022617"/>
    </source>
</evidence>
<comment type="subcellular location">
    <subcellularLocation>
        <location evidence="1">Membrane</location>
    </subcellularLocation>
</comment>
<evidence type="ECO:0000256" key="5">
    <source>
        <dbReference type="ARBA" id="ARBA00022989"/>
    </source>
</evidence>
<dbReference type="Pfam" id="PF00067">
    <property type="entry name" value="p450"/>
    <property type="match status" value="1"/>
</dbReference>
<dbReference type="EMBL" id="CM026423">
    <property type="protein sequence ID" value="KAG0583360.1"/>
    <property type="molecule type" value="Genomic_DNA"/>
</dbReference>
<evidence type="ECO:0000256" key="7">
    <source>
        <dbReference type="ARBA" id="ARBA00023004"/>
    </source>
</evidence>
<dbReference type="AlphaFoldDB" id="A0A8T0IHX7"/>
<dbReference type="SUPFAM" id="SSF48264">
    <property type="entry name" value="Cytochrome P450"/>
    <property type="match status" value="1"/>
</dbReference>
<dbReference type="GO" id="GO:0016705">
    <property type="term" value="F:oxidoreductase activity, acting on paired donors, with incorporation or reduction of molecular oxygen"/>
    <property type="evidence" value="ECO:0007669"/>
    <property type="project" value="InterPro"/>
</dbReference>
<dbReference type="GO" id="GO:0005506">
    <property type="term" value="F:iron ion binding"/>
    <property type="evidence" value="ECO:0007669"/>
    <property type="project" value="InterPro"/>
</dbReference>
<evidence type="ECO:0000313" key="9">
    <source>
        <dbReference type="EMBL" id="KAG0583360.1"/>
    </source>
</evidence>
<keyword evidence="2" id="KW-0349">Heme</keyword>
<dbReference type="InterPro" id="IPR001128">
    <property type="entry name" value="Cyt_P450"/>
</dbReference>
<gene>
    <name evidence="9" type="ORF">KC19_3G130300</name>
</gene>
<dbReference type="GO" id="GO:0016020">
    <property type="term" value="C:membrane"/>
    <property type="evidence" value="ECO:0007669"/>
    <property type="project" value="UniProtKB-SubCell"/>
</dbReference>
<proteinExistence type="predicted"/>